<dbReference type="Pfam" id="PF11716">
    <property type="entry name" value="MDMPI_N"/>
    <property type="match status" value="1"/>
</dbReference>
<dbReference type="STRING" id="58114.SAMN05216270_104329"/>
<dbReference type="NCBIfam" id="TIGR03086">
    <property type="entry name" value="TIGR03086 family metal-binding protein"/>
    <property type="match status" value="1"/>
</dbReference>
<evidence type="ECO:0000313" key="3">
    <source>
        <dbReference type="Proteomes" id="UP000198949"/>
    </source>
</evidence>
<gene>
    <name evidence="2" type="ORF">SAMN05216270_104329</name>
</gene>
<dbReference type="SUPFAM" id="SSF109854">
    <property type="entry name" value="DinB/YfiT-like putative metalloenzymes"/>
    <property type="match status" value="1"/>
</dbReference>
<dbReference type="RefSeq" id="WP_091032640.1">
    <property type="nucleotide sequence ID" value="NZ_FNAD01000004.1"/>
</dbReference>
<name>A0A1G6VDN4_9ACTN</name>
<proteinExistence type="predicted"/>
<feature type="domain" description="Mycothiol-dependent maleylpyruvate isomerase metal-binding" evidence="1">
    <location>
        <begin position="10"/>
        <end position="134"/>
    </location>
</feature>
<dbReference type="InterPro" id="IPR034660">
    <property type="entry name" value="DinB/YfiT-like"/>
</dbReference>
<dbReference type="InterPro" id="IPR017517">
    <property type="entry name" value="Maleyloyr_isom"/>
</dbReference>
<keyword evidence="3" id="KW-1185">Reference proteome</keyword>
<protein>
    <submittedName>
        <fullName evidence="2">TIGR03086 family protein</fullName>
    </submittedName>
</protein>
<reference evidence="3" key="1">
    <citation type="submission" date="2016-10" db="EMBL/GenBank/DDBJ databases">
        <authorList>
            <person name="Varghese N."/>
            <person name="Submissions S."/>
        </authorList>
    </citation>
    <scope>NUCLEOTIDE SEQUENCE [LARGE SCALE GENOMIC DNA]</scope>
    <source>
        <strain evidence="3">CGMCC 4.3516</strain>
    </source>
</reference>
<dbReference type="AlphaFoldDB" id="A0A1G6VDN4"/>
<dbReference type="NCBIfam" id="TIGR03083">
    <property type="entry name" value="maleylpyruvate isomerase family mycothiol-dependent enzyme"/>
    <property type="match status" value="1"/>
</dbReference>
<dbReference type="Proteomes" id="UP000198949">
    <property type="component" value="Unassembled WGS sequence"/>
</dbReference>
<sequence length="196" mass="20134">MNATTEWSLLTEAHTALLNAVEGVGSGQWHLPTPCAEWTVTQVLQHVAGDQIAFASAITGEDGPSENPFAPSGTLAGDPVEHVASAIGRAAAAWATVAEDAADVSVPVPPNRLDAVTGVGACALDAAVHAWDIAKATGQDQPLTPEAAAQILVAAKQIVEPLRAYGAYAAALDPQEGDDEVAALLRYLGRDPEWAA</sequence>
<accession>A0A1G6VDN4</accession>
<dbReference type="OrthoDB" id="5185819at2"/>
<dbReference type="EMBL" id="FNAD01000004">
    <property type="protein sequence ID" value="SDD50936.1"/>
    <property type="molecule type" value="Genomic_DNA"/>
</dbReference>
<dbReference type="Gene3D" id="1.20.120.450">
    <property type="entry name" value="dinb family like domain"/>
    <property type="match status" value="1"/>
</dbReference>
<evidence type="ECO:0000313" key="2">
    <source>
        <dbReference type="EMBL" id="SDD50936.1"/>
    </source>
</evidence>
<organism evidence="2 3">
    <name type="scientific">Glycomyces harbinensis</name>
    <dbReference type="NCBI Taxonomy" id="58114"/>
    <lineage>
        <taxon>Bacteria</taxon>
        <taxon>Bacillati</taxon>
        <taxon>Actinomycetota</taxon>
        <taxon>Actinomycetes</taxon>
        <taxon>Glycomycetales</taxon>
        <taxon>Glycomycetaceae</taxon>
        <taxon>Glycomyces</taxon>
    </lineage>
</organism>
<dbReference type="GO" id="GO:0046872">
    <property type="term" value="F:metal ion binding"/>
    <property type="evidence" value="ECO:0007669"/>
    <property type="project" value="InterPro"/>
</dbReference>
<dbReference type="InterPro" id="IPR024344">
    <property type="entry name" value="MDMPI_metal-binding"/>
</dbReference>
<dbReference type="InterPro" id="IPR017520">
    <property type="entry name" value="CHP03086"/>
</dbReference>
<evidence type="ECO:0000259" key="1">
    <source>
        <dbReference type="Pfam" id="PF11716"/>
    </source>
</evidence>